<dbReference type="PROSITE" id="PS51084">
    <property type="entry name" value="HIT_2"/>
    <property type="match status" value="1"/>
</dbReference>
<dbReference type="InParanoid" id="B4N4F4"/>
<dbReference type="STRING" id="7260.B4N4F4"/>
<feature type="short sequence motif" description="Histidine triad motif" evidence="7">
    <location>
        <begin position="98"/>
        <end position="102"/>
    </location>
</feature>
<evidence type="ECO:0000259" key="8">
    <source>
        <dbReference type="PROSITE" id="PS51084"/>
    </source>
</evidence>
<feature type="domain" description="HIT" evidence="8">
    <location>
        <begin position="6"/>
        <end position="112"/>
    </location>
</feature>
<dbReference type="Gene3D" id="3.30.428.10">
    <property type="entry name" value="HIT-like"/>
    <property type="match status" value="1"/>
</dbReference>
<dbReference type="PANTHER" id="PTHR12486">
    <property type="entry name" value="APRATAXIN-RELATED"/>
    <property type="match status" value="1"/>
</dbReference>
<reference evidence="9 10" key="1">
    <citation type="journal article" date="2007" name="Nature">
        <title>Evolution of genes and genomes on the Drosophila phylogeny.</title>
        <authorList>
            <consortium name="Drosophila 12 Genomes Consortium"/>
            <person name="Clark A.G."/>
            <person name="Eisen M.B."/>
            <person name="Smith D.R."/>
            <person name="Bergman C.M."/>
            <person name="Oliver B."/>
            <person name="Markow T.A."/>
            <person name="Kaufman T.C."/>
            <person name="Kellis M."/>
            <person name="Gelbart W."/>
            <person name="Iyer V.N."/>
            <person name="Pollard D.A."/>
            <person name="Sackton T.B."/>
            <person name="Larracuente A.M."/>
            <person name="Singh N.D."/>
            <person name="Abad J.P."/>
            <person name="Abt D.N."/>
            <person name="Adryan B."/>
            <person name="Aguade M."/>
            <person name="Akashi H."/>
            <person name="Anderson W.W."/>
            <person name="Aquadro C.F."/>
            <person name="Ardell D.H."/>
            <person name="Arguello R."/>
            <person name="Artieri C.G."/>
            <person name="Barbash D.A."/>
            <person name="Barker D."/>
            <person name="Barsanti P."/>
            <person name="Batterham P."/>
            <person name="Batzoglou S."/>
            <person name="Begun D."/>
            <person name="Bhutkar A."/>
            <person name="Blanco E."/>
            <person name="Bosak S.A."/>
            <person name="Bradley R.K."/>
            <person name="Brand A.D."/>
            <person name="Brent M.R."/>
            <person name="Brooks A.N."/>
            <person name="Brown R.H."/>
            <person name="Butlin R.K."/>
            <person name="Caggese C."/>
            <person name="Calvi B.R."/>
            <person name="Bernardo de Carvalho A."/>
            <person name="Caspi A."/>
            <person name="Castrezana S."/>
            <person name="Celniker S.E."/>
            <person name="Chang J.L."/>
            <person name="Chapple C."/>
            <person name="Chatterji S."/>
            <person name="Chinwalla A."/>
            <person name="Civetta A."/>
            <person name="Clifton S.W."/>
            <person name="Comeron J.M."/>
            <person name="Costello J.C."/>
            <person name="Coyne J.A."/>
            <person name="Daub J."/>
            <person name="David R.G."/>
            <person name="Delcher A.L."/>
            <person name="Delehaunty K."/>
            <person name="Do C.B."/>
            <person name="Ebling H."/>
            <person name="Edwards K."/>
            <person name="Eickbush T."/>
            <person name="Evans J.D."/>
            <person name="Filipski A."/>
            <person name="Findeiss S."/>
            <person name="Freyhult E."/>
            <person name="Fulton L."/>
            <person name="Fulton R."/>
            <person name="Garcia A.C."/>
            <person name="Gardiner A."/>
            <person name="Garfield D.A."/>
            <person name="Garvin B.E."/>
            <person name="Gibson G."/>
            <person name="Gilbert D."/>
            <person name="Gnerre S."/>
            <person name="Godfrey J."/>
            <person name="Good R."/>
            <person name="Gotea V."/>
            <person name="Gravely B."/>
            <person name="Greenberg A.J."/>
            <person name="Griffiths-Jones S."/>
            <person name="Gross S."/>
            <person name="Guigo R."/>
            <person name="Gustafson E.A."/>
            <person name="Haerty W."/>
            <person name="Hahn M.W."/>
            <person name="Halligan D.L."/>
            <person name="Halpern A.L."/>
            <person name="Halter G.M."/>
            <person name="Han M.V."/>
            <person name="Heger A."/>
            <person name="Hillier L."/>
            <person name="Hinrichs A.S."/>
            <person name="Holmes I."/>
            <person name="Hoskins R.A."/>
            <person name="Hubisz M.J."/>
            <person name="Hultmark D."/>
            <person name="Huntley M.A."/>
            <person name="Jaffe D.B."/>
            <person name="Jagadeeshan S."/>
            <person name="Jeck W.R."/>
            <person name="Johnson J."/>
            <person name="Jones C.D."/>
            <person name="Jordan W.C."/>
            <person name="Karpen G.H."/>
            <person name="Kataoka E."/>
            <person name="Keightley P.D."/>
            <person name="Kheradpour P."/>
            <person name="Kirkness E.F."/>
            <person name="Koerich L.B."/>
            <person name="Kristiansen K."/>
            <person name="Kudrna D."/>
            <person name="Kulathinal R.J."/>
            <person name="Kumar S."/>
            <person name="Kwok R."/>
            <person name="Lander E."/>
            <person name="Langley C.H."/>
            <person name="Lapoint R."/>
            <person name="Lazzaro B.P."/>
            <person name="Lee S.J."/>
            <person name="Levesque L."/>
            <person name="Li R."/>
            <person name="Lin C.F."/>
            <person name="Lin M.F."/>
            <person name="Lindblad-Toh K."/>
            <person name="Llopart A."/>
            <person name="Long M."/>
            <person name="Low L."/>
            <person name="Lozovsky E."/>
            <person name="Lu J."/>
            <person name="Luo M."/>
            <person name="Machado C.A."/>
            <person name="Makalowski W."/>
            <person name="Marzo M."/>
            <person name="Matsuda M."/>
            <person name="Matzkin L."/>
            <person name="McAllister B."/>
            <person name="McBride C.S."/>
            <person name="McKernan B."/>
            <person name="McKernan K."/>
            <person name="Mendez-Lago M."/>
            <person name="Minx P."/>
            <person name="Mollenhauer M.U."/>
            <person name="Montooth K."/>
            <person name="Mount S.M."/>
            <person name="Mu X."/>
            <person name="Myers E."/>
            <person name="Negre B."/>
            <person name="Newfeld S."/>
            <person name="Nielsen R."/>
            <person name="Noor M.A."/>
            <person name="O'Grady P."/>
            <person name="Pachter L."/>
            <person name="Papaceit M."/>
            <person name="Parisi M.J."/>
            <person name="Parisi M."/>
            <person name="Parts L."/>
            <person name="Pedersen J.S."/>
            <person name="Pesole G."/>
            <person name="Phillippy A.M."/>
            <person name="Ponting C.P."/>
            <person name="Pop M."/>
            <person name="Porcelli D."/>
            <person name="Powell J.R."/>
            <person name="Prohaska S."/>
            <person name="Pruitt K."/>
            <person name="Puig M."/>
            <person name="Quesneville H."/>
            <person name="Ram K.R."/>
            <person name="Rand D."/>
            <person name="Rasmussen M.D."/>
            <person name="Reed L.K."/>
            <person name="Reenan R."/>
            <person name="Reily A."/>
            <person name="Remington K.A."/>
            <person name="Rieger T.T."/>
            <person name="Ritchie M.G."/>
            <person name="Robin C."/>
            <person name="Rogers Y.H."/>
            <person name="Rohde C."/>
            <person name="Rozas J."/>
            <person name="Rubenfield M.J."/>
            <person name="Ruiz A."/>
            <person name="Russo S."/>
            <person name="Salzberg S.L."/>
            <person name="Sanchez-Gracia A."/>
            <person name="Saranga D.J."/>
            <person name="Sato H."/>
            <person name="Schaeffer S.W."/>
            <person name="Schatz M.C."/>
            <person name="Schlenke T."/>
            <person name="Schwartz R."/>
            <person name="Segarra C."/>
            <person name="Singh R.S."/>
            <person name="Sirot L."/>
            <person name="Sirota M."/>
            <person name="Sisneros N.B."/>
            <person name="Smith C.D."/>
            <person name="Smith T.F."/>
            <person name="Spieth J."/>
            <person name="Stage D.E."/>
            <person name="Stark A."/>
            <person name="Stephan W."/>
            <person name="Strausberg R.L."/>
            <person name="Strempel S."/>
            <person name="Sturgill D."/>
            <person name="Sutton G."/>
            <person name="Sutton G.G."/>
            <person name="Tao W."/>
            <person name="Teichmann S."/>
            <person name="Tobari Y.N."/>
            <person name="Tomimura Y."/>
            <person name="Tsolas J.M."/>
            <person name="Valente V.L."/>
            <person name="Venter E."/>
            <person name="Venter J.C."/>
            <person name="Vicario S."/>
            <person name="Vieira F.G."/>
            <person name="Vilella A.J."/>
            <person name="Villasante A."/>
            <person name="Walenz B."/>
            <person name="Wang J."/>
            <person name="Wasserman M."/>
            <person name="Watts T."/>
            <person name="Wilson D."/>
            <person name="Wilson R.K."/>
            <person name="Wing R.A."/>
            <person name="Wolfner M.F."/>
            <person name="Wong A."/>
            <person name="Wong G.K."/>
            <person name="Wu C.I."/>
            <person name="Wu G."/>
            <person name="Yamamoto D."/>
            <person name="Yang H.P."/>
            <person name="Yang S.P."/>
            <person name="Yorke J.A."/>
            <person name="Yoshida K."/>
            <person name="Zdobnov E."/>
            <person name="Zhang P."/>
            <person name="Zhang Y."/>
            <person name="Zimin A.V."/>
            <person name="Baldwin J."/>
            <person name="Abdouelleil A."/>
            <person name="Abdulkadir J."/>
            <person name="Abebe A."/>
            <person name="Abera B."/>
            <person name="Abreu J."/>
            <person name="Acer S.C."/>
            <person name="Aftuck L."/>
            <person name="Alexander A."/>
            <person name="An P."/>
            <person name="Anderson E."/>
            <person name="Anderson S."/>
            <person name="Arachi H."/>
            <person name="Azer M."/>
            <person name="Bachantsang P."/>
            <person name="Barry A."/>
            <person name="Bayul T."/>
            <person name="Berlin A."/>
            <person name="Bessette D."/>
            <person name="Bloom T."/>
            <person name="Blye J."/>
            <person name="Boguslavskiy L."/>
            <person name="Bonnet C."/>
            <person name="Boukhgalter B."/>
            <person name="Bourzgui I."/>
            <person name="Brown A."/>
            <person name="Cahill P."/>
            <person name="Channer S."/>
            <person name="Cheshatsang Y."/>
            <person name="Chuda L."/>
            <person name="Citroen M."/>
            <person name="Collymore A."/>
            <person name="Cooke P."/>
            <person name="Costello M."/>
            <person name="D'Aco K."/>
            <person name="Daza R."/>
            <person name="De Haan G."/>
            <person name="DeGray S."/>
            <person name="DeMaso C."/>
            <person name="Dhargay N."/>
            <person name="Dooley K."/>
            <person name="Dooley E."/>
            <person name="Doricent M."/>
            <person name="Dorje P."/>
            <person name="Dorjee K."/>
            <person name="Dupes A."/>
            <person name="Elong R."/>
            <person name="Falk J."/>
            <person name="Farina A."/>
            <person name="Faro S."/>
            <person name="Ferguson D."/>
            <person name="Fisher S."/>
            <person name="Foley C.D."/>
            <person name="Franke A."/>
            <person name="Friedrich D."/>
            <person name="Gadbois L."/>
            <person name="Gearin G."/>
            <person name="Gearin C.R."/>
            <person name="Giannoukos G."/>
            <person name="Goode T."/>
            <person name="Graham J."/>
            <person name="Grandbois E."/>
            <person name="Grewal S."/>
            <person name="Gyaltsen K."/>
            <person name="Hafez N."/>
            <person name="Hagos B."/>
            <person name="Hall J."/>
            <person name="Henson C."/>
            <person name="Hollinger A."/>
            <person name="Honan T."/>
            <person name="Huard M.D."/>
            <person name="Hughes L."/>
            <person name="Hurhula B."/>
            <person name="Husby M.E."/>
            <person name="Kamat A."/>
            <person name="Kanga B."/>
            <person name="Kashin S."/>
            <person name="Khazanovich D."/>
            <person name="Kisner P."/>
            <person name="Lance K."/>
            <person name="Lara M."/>
            <person name="Lee W."/>
            <person name="Lennon N."/>
            <person name="Letendre F."/>
            <person name="LeVine R."/>
            <person name="Lipovsky A."/>
            <person name="Liu X."/>
            <person name="Liu J."/>
            <person name="Liu S."/>
            <person name="Lokyitsang T."/>
            <person name="Lokyitsang Y."/>
            <person name="Lubonja R."/>
            <person name="Lui A."/>
            <person name="MacDonald P."/>
            <person name="Magnisalis V."/>
            <person name="Maru K."/>
            <person name="Matthews C."/>
            <person name="McCusker W."/>
            <person name="McDonough S."/>
            <person name="Mehta T."/>
            <person name="Meldrim J."/>
            <person name="Meneus L."/>
            <person name="Mihai O."/>
            <person name="Mihalev A."/>
            <person name="Mihova T."/>
            <person name="Mittelman R."/>
            <person name="Mlenga V."/>
            <person name="Montmayeur A."/>
            <person name="Mulrain L."/>
            <person name="Navidi A."/>
            <person name="Naylor J."/>
            <person name="Negash T."/>
            <person name="Nguyen T."/>
            <person name="Nguyen N."/>
            <person name="Nicol R."/>
            <person name="Norbu C."/>
            <person name="Norbu N."/>
            <person name="Novod N."/>
            <person name="O'Neill B."/>
            <person name="Osman S."/>
            <person name="Markiewicz E."/>
            <person name="Oyono O.L."/>
            <person name="Patti C."/>
            <person name="Phunkhang P."/>
            <person name="Pierre F."/>
            <person name="Priest M."/>
            <person name="Raghuraman S."/>
            <person name="Rege F."/>
            <person name="Reyes R."/>
            <person name="Rise C."/>
            <person name="Rogov P."/>
            <person name="Ross K."/>
            <person name="Ryan E."/>
            <person name="Settipalli S."/>
            <person name="Shea T."/>
            <person name="Sherpa N."/>
            <person name="Shi L."/>
            <person name="Shih D."/>
            <person name="Sparrow T."/>
            <person name="Spaulding J."/>
            <person name="Stalker J."/>
            <person name="Stange-Thomann N."/>
            <person name="Stavropoulos S."/>
            <person name="Stone C."/>
            <person name="Strader C."/>
            <person name="Tesfaye S."/>
            <person name="Thomson T."/>
            <person name="Thoulutsang Y."/>
            <person name="Thoulutsang D."/>
            <person name="Topham K."/>
            <person name="Topping I."/>
            <person name="Tsamla T."/>
            <person name="Vassiliev H."/>
            <person name="Vo A."/>
            <person name="Wangchuk T."/>
            <person name="Wangdi T."/>
            <person name="Weiand M."/>
            <person name="Wilkinson J."/>
            <person name="Wilson A."/>
            <person name="Yadav S."/>
            <person name="Young G."/>
            <person name="Yu Q."/>
            <person name="Zembek L."/>
            <person name="Zhong D."/>
            <person name="Zimmer A."/>
            <person name="Zwirko Z."/>
            <person name="Jaffe D.B."/>
            <person name="Alvarez P."/>
            <person name="Brockman W."/>
            <person name="Butler J."/>
            <person name="Chin C."/>
            <person name="Gnerre S."/>
            <person name="Grabherr M."/>
            <person name="Kleber M."/>
            <person name="Mauceli E."/>
            <person name="MacCallum I."/>
        </authorList>
    </citation>
    <scope>NUCLEOTIDE SEQUENCE [LARGE SCALE GENOMIC DNA]</scope>
    <source>
        <strain evidence="10">Tucson 14030-0811.24</strain>
    </source>
</reference>
<dbReference type="SUPFAM" id="SSF54197">
    <property type="entry name" value="HIT-like"/>
    <property type="match status" value="1"/>
</dbReference>
<keyword evidence="1" id="KW-0547">Nucleotide-binding</keyword>
<dbReference type="SMR" id="B4N4F4"/>
<dbReference type="PhylomeDB" id="B4N4F4"/>
<dbReference type="eggNOG" id="KOG4359">
    <property type="taxonomic scope" value="Eukaryota"/>
</dbReference>
<evidence type="ECO:0000256" key="6">
    <source>
        <dbReference type="ARBA" id="ARBA00042361"/>
    </source>
</evidence>
<comment type="similarity">
    <text evidence="4">Belongs to the HINT family.</text>
</comment>
<dbReference type="GO" id="GO:0000166">
    <property type="term" value="F:nucleotide binding"/>
    <property type="evidence" value="ECO:0007669"/>
    <property type="project" value="UniProtKB-KW"/>
</dbReference>
<sequence length="140" mass="16384">MSQPCLFCNIANGKVPDTKLEVETDEYVIFKDIKPAAKFHYLAVPKLHYESLNTLTKSHEQLVTRMEEGLRQLLAQQGVDMDEALFGFHLPPFITVRHLHMHAIAPRSDMGFLSRWIFKPSSRWFRSPDDARFYLYQKNE</sequence>
<dbReference type="OrthoDB" id="275748at2759"/>
<dbReference type="KEGG" id="dwi:6645532"/>
<dbReference type="OMA" id="SINFLPC"/>
<evidence type="ECO:0000256" key="1">
    <source>
        <dbReference type="ARBA" id="ARBA00022741"/>
    </source>
</evidence>
<dbReference type="InterPro" id="IPR011146">
    <property type="entry name" value="HIT-like"/>
</dbReference>
<dbReference type="InterPro" id="IPR036265">
    <property type="entry name" value="HIT-like_sf"/>
</dbReference>
<gene>
    <name evidence="9" type="primary">Dwil\GK10717</name>
    <name evidence="9" type="ORF">Dwil_GK10717</name>
</gene>
<dbReference type="EMBL" id="CH964095">
    <property type="protein sequence ID" value="EDW79028.1"/>
    <property type="molecule type" value="Genomic_DNA"/>
</dbReference>
<protein>
    <recommendedName>
        <fullName evidence="5">Adenosine 5'-monophosphoramidase HINT3</fullName>
    </recommendedName>
    <alternativeName>
        <fullName evidence="6">Histidine triad nucleotide-binding protein 3</fullName>
    </alternativeName>
</protein>
<comment type="catalytic activity">
    <reaction evidence="3">
        <text>adenosine 5'-phosphoramidate + H2O = NH4(+) + AMP</text>
        <dbReference type="Rhea" id="RHEA:67916"/>
        <dbReference type="ChEBI" id="CHEBI:15377"/>
        <dbReference type="ChEBI" id="CHEBI:28938"/>
        <dbReference type="ChEBI" id="CHEBI:57890"/>
        <dbReference type="ChEBI" id="CHEBI:456215"/>
    </reaction>
</comment>
<dbReference type="FunCoup" id="B4N4F4">
    <property type="interactions" value="290"/>
</dbReference>
<evidence type="ECO:0000256" key="2">
    <source>
        <dbReference type="ARBA" id="ARBA00022801"/>
    </source>
</evidence>
<proteinExistence type="inferred from homology"/>
<name>B4N4F4_DROWI</name>
<evidence type="ECO:0000313" key="10">
    <source>
        <dbReference type="Proteomes" id="UP000007798"/>
    </source>
</evidence>
<dbReference type="Pfam" id="PF11969">
    <property type="entry name" value="DcpS_C"/>
    <property type="match status" value="1"/>
</dbReference>
<evidence type="ECO:0000256" key="7">
    <source>
        <dbReference type="PROSITE-ProRule" id="PRU00464"/>
    </source>
</evidence>
<keyword evidence="2" id="KW-0378">Hydrolase</keyword>
<organism evidence="9 10">
    <name type="scientific">Drosophila willistoni</name>
    <name type="common">Fruit fly</name>
    <dbReference type="NCBI Taxonomy" id="7260"/>
    <lineage>
        <taxon>Eukaryota</taxon>
        <taxon>Metazoa</taxon>
        <taxon>Ecdysozoa</taxon>
        <taxon>Arthropoda</taxon>
        <taxon>Hexapoda</taxon>
        <taxon>Insecta</taxon>
        <taxon>Pterygota</taxon>
        <taxon>Neoptera</taxon>
        <taxon>Endopterygota</taxon>
        <taxon>Diptera</taxon>
        <taxon>Brachycera</taxon>
        <taxon>Muscomorpha</taxon>
        <taxon>Ephydroidea</taxon>
        <taxon>Drosophilidae</taxon>
        <taxon>Drosophila</taxon>
        <taxon>Sophophora</taxon>
    </lineage>
</organism>
<evidence type="ECO:0000313" key="9">
    <source>
        <dbReference type="EMBL" id="EDW79028.1"/>
    </source>
</evidence>
<evidence type="ECO:0000256" key="3">
    <source>
        <dbReference type="ARBA" id="ARBA00024472"/>
    </source>
</evidence>
<dbReference type="HOGENOM" id="CLU_056776_4_2_1"/>
<dbReference type="GO" id="GO:0016787">
    <property type="term" value="F:hydrolase activity"/>
    <property type="evidence" value="ECO:0007669"/>
    <property type="project" value="UniProtKB-KW"/>
</dbReference>
<accession>B4N4F4</accession>
<evidence type="ECO:0000256" key="4">
    <source>
        <dbReference type="ARBA" id="ARBA00025764"/>
    </source>
</evidence>
<keyword evidence="10" id="KW-1185">Reference proteome</keyword>
<dbReference type="AlphaFoldDB" id="B4N4F4"/>
<evidence type="ECO:0000256" key="5">
    <source>
        <dbReference type="ARBA" id="ARBA00039802"/>
    </source>
</evidence>
<dbReference type="PANTHER" id="PTHR12486:SF5">
    <property type="entry name" value="ADENOSINE 5'-MONOPHOSPHORAMIDASE HINT3"/>
    <property type="match status" value="1"/>
</dbReference>
<dbReference type="Proteomes" id="UP000007798">
    <property type="component" value="Unassembled WGS sequence"/>
</dbReference>